<dbReference type="GO" id="GO:0003677">
    <property type="term" value="F:DNA binding"/>
    <property type="evidence" value="ECO:0007669"/>
    <property type="project" value="UniProtKB-KW"/>
</dbReference>
<keyword evidence="5" id="KW-0235">DNA replication</keyword>
<keyword evidence="4" id="KW-0548">Nucleotidyltransferase</keyword>
<sequence>MPDFILHARYGLFTYSQCGDLDPILVSDHFTGIGAECIVAREDHADGGTHLHVFADFERKRKFRGAATFDVGGCHPNIVGSRGNPGAGYDYATKFGDICAGGLERPSGSGRRESNGNGTVMATLAAIEDVDEFWERLQELAPGLLLRNFNSVNAYASWRFRPRIKEYVSPSGVRIDVDSVPELSDWDRLYLRDDRRNEMSEAMRYNEAEYAVFDDMQLKYVPQFKNWLGCQKSFQVKVLYKDPVLIDWGKPCIWVSNDDPRLESHLSHTDVEWLEGNCTFVNITEPIVRANTE</sequence>
<keyword evidence="7" id="KW-0479">Metal-binding</keyword>
<keyword evidence="10" id="KW-0378">Hydrolase</keyword>
<keyword evidence="6" id="KW-0540">Nuclease</keyword>
<comment type="subcellular location">
    <subcellularLocation>
        <location evidence="1">Host nucleus</location>
    </subcellularLocation>
</comment>
<evidence type="ECO:0000256" key="5">
    <source>
        <dbReference type="ARBA" id="ARBA00022705"/>
    </source>
</evidence>
<dbReference type="Gene3D" id="3.40.1310.20">
    <property type="match status" value="1"/>
</dbReference>
<dbReference type="GO" id="GO:0016779">
    <property type="term" value="F:nucleotidyltransferase activity"/>
    <property type="evidence" value="ECO:0007669"/>
    <property type="project" value="UniProtKB-KW"/>
</dbReference>
<evidence type="ECO:0000313" key="14">
    <source>
        <dbReference type="EMBL" id="QTE03675.1"/>
    </source>
</evidence>
<evidence type="ECO:0000256" key="8">
    <source>
        <dbReference type="ARBA" id="ARBA00022741"/>
    </source>
</evidence>
<feature type="domain" description="CRESS-DNA virus Rep endonuclease" evidence="13">
    <location>
        <begin position="5"/>
        <end position="110"/>
    </location>
</feature>
<evidence type="ECO:0000259" key="13">
    <source>
        <dbReference type="PROSITE" id="PS52020"/>
    </source>
</evidence>
<evidence type="ECO:0000256" key="2">
    <source>
        <dbReference type="ARBA" id="ARBA00022562"/>
    </source>
</evidence>
<keyword evidence="11" id="KW-0190">Covalent protein-DNA linkage</keyword>
<dbReference type="GO" id="GO:0004519">
    <property type="term" value="F:endonuclease activity"/>
    <property type="evidence" value="ECO:0007669"/>
    <property type="project" value="UniProtKB-KW"/>
</dbReference>
<keyword evidence="2" id="KW-1048">Host nucleus</keyword>
<keyword evidence="3" id="KW-0808">Transferase</keyword>
<dbReference type="SUPFAM" id="SSF55464">
    <property type="entry name" value="Origin of replication-binding domain, RBD-like"/>
    <property type="match status" value="1"/>
</dbReference>
<dbReference type="GO" id="GO:0000166">
    <property type="term" value="F:nucleotide binding"/>
    <property type="evidence" value="ECO:0007669"/>
    <property type="project" value="UniProtKB-KW"/>
</dbReference>
<evidence type="ECO:0000256" key="6">
    <source>
        <dbReference type="ARBA" id="ARBA00022722"/>
    </source>
</evidence>
<organism evidence="14">
    <name type="scientific">Turdus hortulorum Genomoviridae sp</name>
    <dbReference type="NCBI Taxonomy" id="2814995"/>
    <lineage>
        <taxon>Viruses</taxon>
        <taxon>Monodnaviria</taxon>
        <taxon>Shotokuvirae</taxon>
        <taxon>Cressdnaviricota</taxon>
        <taxon>Repensiviricetes</taxon>
        <taxon>Geplafuvirales</taxon>
        <taxon>Genomoviridae</taxon>
    </lineage>
</organism>
<dbReference type="PROSITE" id="PS52020">
    <property type="entry name" value="CRESS_DNA_REP"/>
    <property type="match status" value="1"/>
</dbReference>
<evidence type="ECO:0000256" key="4">
    <source>
        <dbReference type="ARBA" id="ARBA00022695"/>
    </source>
</evidence>
<reference evidence="14" key="1">
    <citation type="submission" date="2020-10" db="EMBL/GenBank/DDBJ databases">
        <title>CRESS DNA virus dark matter in the feces of wild birds.</title>
        <authorList>
            <person name="Yang S."/>
            <person name="Zhang W."/>
        </authorList>
    </citation>
    <scope>NUCLEOTIDE SEQUENCE</scope>
    <source>
        <strain evidence="14">Gbt105gen15</strain>
    </source>
</reference>
<dbReference type="GO" id="GO:0016787">
    <property type="term" value="F:hydrolase activity"/>
    <property type="evidence" value="ECO:0007669"/>
    <property type="project" value="UniProtKB-KW"/>
</dbReference>
<accession>A0A8A4XCJ2</accession>
<dbReference type="EMBL" id="MW183013">
    <property type="protein sequence ID" value="QTE03675.1"/>
    <property type="molecule type" value="Genomic_DNA"/>
</dbReference>
<evidence type="ECO:0000256" key="1">
    <source>
        <dbReference type="ARBA" id="ARBA00004147"/>
    </source>
</evidence>
<protein>
    <submittedName>
        <fullName evidence="14">Replication-associated protein</fullName>
    </submittedName>
</protein>
<evidence type="ECO:0000256" key="12">
    <source>
        <dbReference type="ARBA" id="ARBA00023125"/>
    </source>
</evidence>
<dbReference type="GO" id="GO:0042025">
    <property type="term" value="C:host cell nucleus"/>
    <property type="evidence" value="ECO:0007669"/>
    <property type="project" value="UniProtKB-SubCell"/>
</dbReference>
<proteinExistence type="predicted"/>
<keyword evidence="9" id="KW-0255">Endonuclease</keyword>
<evidence type="ECO:0000256" key="9">
    <source>
        <dbReference type="ARBA" id="ARBA00022759"/>
    </source>
</evidence>
<keyword evidence="12" id="KW-0238">DNA-binding</keyword>
<name>A0A8A4XCJ2_9VIRU</name>
<keyword evidence="8" id="KW-0547">Nucleotide-binding</keyword>
<evidence type="ECO:0000256" key="3">
    <source>
        <dbReference type="ARBA" id="ARBA00022679"/>
    </source>
</evidence>
<dbReference type="GO" id="GO:0046872">
    <property type="term" value="F:metal ion binding"/>
    <property type="evidence" value="ECO:0007669"/>
    <property type="project" value="UniProtKB-KW"/>
</dbReference>
<evidence type="ECO:0000256" key="11">
    <source>
        <dbReference type="ARBA" id="ARBA00023124"/>
    </source>
</evidence>
<dbReference type="Pfam" id="PF00799">
    <property type="entry name" value="Gemini_AL1"/>
    <property type="match status" value="1"/>
</dbReference>
<dbReference type="GO" id="GO:0006260">
    <property type="term" value="P:DNA replication"/>
    <property type="evidence" value="ECO:0007669"/>
    <property type="project" value="UniProtKB-KW"/>
</dbReference>
<evidence type="ECO:0000256" key="10">
    <source>
        <dbReference type="ARBA" id="ARBA00022801"/>
    </source>
</evidence>
<dbReference type="InterPro" id="IPR049912">
    <property type="entry name" value="CRESS_DNA_REP"/>
</dbReference>
<evidence type="ECO:0000256" key="7">
    <source>
        <dbReference type="ARBA" id="ARBA00022723"/>
    </source>
</evidence>